<name>A0A8K0GGI5_IGNLU</name>
<dbReference type="PROSITE" id="PS50132">
    <property type="entry name" value="RGS"/>
    <property type="match status" value="1"/>
</dbReference>
<evidence type="ECO:0008006" key="9">
    <source>
        <dbReference type="Google" id="ProtNLM"/>
    </source>
</evidence>
<dbReference type="PANTHER" id="PTHR22775:SF3">
    <property type="entry name" value="SORTING NEXIN-13"/>
    <property type="match status" value="1"/>
</dbReference>
<keyword evidence="3" id="KW-0812">Transmembrane</keyword>
<dbReference type="InterPro" id="IPR044926">
    <property type="entry name" value="RGS_subdomain_2"/>
</dbReference>
<evidence type="ECO:0000256" key="1">
    <source>
        <dbReference type="ARBA" id="ARBA00010883"/>
    </source>
</evidence>
<evidence type="ECO:0000259" key="5">
    <source>
        <dbReference type="PROSITE" id="PS50195"/>
    </source>
</evidence>
<evidence type="ECO:0000256" key="3">
    <source>
        <dbReference type="SAM" id="Phobius"/>
    </source>
</evidence>
<dbReference type="Gene3D" id="3.30.1520.10">
    <property type="entry name" value="Phox-like domain"/>
    <property type="match status" value="1"/>
</dbReference>
<dbReference type="Pfam" id="PF08628">
    <property type="entry name" value="Nexin_C"/>
    <property type="match status" value="1"/>
</dbReference>
<dbReference type="OrthoDB" id="5772781at2759"/>
<proteinExistence type="inferred from homology"/>
<dbReference type="GO" id="GO:0005769">
    <property type="term" value="C:early endosome"/>
    <property type="evidence" value="ECO:0007669"/>
    <property type="project" value="TreeGrafter"/>
</dbReference>
<dbReference type="InterPro" id="IPR016137">
    <property type="entry name" value="RGS"/>
</dbReference>
<dbReference type="PANTHER" id="PTHR22775">
    <property type="entry name" value="SORTING NEXIN"/>
    <property type="match status" value="1"/>
</dbReference>
<dbReference type="CDD" id="cd06873">
    <property type="entry name" value="PX_SNX13"/>
    <property type="match status" value="1"/>
</dbReference>
<feature type="domain" description="PXA" evidence="6">
    <location>
        <begin position="95"/>
        <end position="331"/>
    </location>
</feature>
<dbReference type="Proteomes" id="UP000801492">
    <property type="component" value="Unassembled WGS sequence"/>
</dbReference>
<keyword evidence="3" id="KW-0472">Membrane</keyword>
<sequence>MDNRTVGWIILIFTLCLSTFGIFWCFTIFTSGFTFCIGLISLLYIKQGDIERFYKQCAGNPLTLDNIPDGGLRRLVDLLQSPQKLPKTDRRVTGSELIDSSLQEILGYVIRDYVIPWYNLISLDDEFPEVTVRQTSQSLAINISNRVKDIDWIPYLTTRLVDDAASHLRLFKQARAKLEQSNKLIAQQNSPAKDQKISPKRSIHKRNKSEADVTKYVGNTERNVGNSKFYVPDQTKNTLEDYFFELECQMENNTICRDLVCIDINREKEFLSELVELLLYILLPDEDFQCKPLRFVLREIFSNYIILPLFAAISSPDFINQTIIWLCARDNYLPSEIFLLSLRLTDNCDELRYTKELVLKEIQQLRSRDSGGDSDILIKQQLSSLFYVSKIIDNRLSKLENIGGTELSNTNDYYAKLESIKKIKLPLDVILKNNVALSYFIDFVTSTGVQAYLFFYLNIEGWKVSVEQQLSDIHINKMKSINENTASIYENIRSTALSIYDQYLGDKSQQKIQLKPSLVQTLFFRIRNLTEPPSEQWFDDVQAAVYEKLQTQNEFLPSFHRSSSYLKLLEELDLVQQNVIEEDSISLSSLESAEINAEKSSTEKTTGGLSSHSSSSSLQSLALKSVQESLYSNQNSKLTNSDSFLSTENNQKISKHVRSFSDITDFAGKNDKIINKVESNQVYNSATETLNVYEGDNIEKQIAKEQEKQENLRTGDYSLSVEIIEAGIVCEKGKTFGVYAIHVTCQYSSGFVEEWHIYRRYSDFYDLHTKIKDKYPDLSKIPFPGKKTFHNMERSVLEKRMRMLGYYLQQLCQAHILSTHHGLGDLLMTFLEQGDYDRATSGGPISHTIDTIVNPLKSGMKTIKNMPEQLINTMDEVVEGLTKVFHGKNTRIPEASKVGASLDIESDDNIPLRIMLLLMDEVFDLKSRNQWLRRRIVTLLRQIVRTMFGDIVNRRILDYVSYITSPKNVAHYLHSFKHSFWPNGIKAEKSSRRDEGTCYRTRIAAKVALLSWLSDELKHIIGSETTRRGLLTIFELFQRPILNRRLLYVLLEGILTSLFPEKNMADIFQKLHRQSKLSHGKTKDYDVQTNR</sequence>
<dbReference type="Pfam" id="PF00787">
    <property type="entry name" value="PX"/>
    <property type="match status" value="1"/>
</dbReference>
<dbReference type="EMBL" id="VTPC01000929">
    <property type="protein sequence ID" value="KAF2903810.1"/>
    <property type="molecule type" value="Genomic_DNA"/>
</dbReference>
<keyword evidence="8" id="KW-1185">Reference proteome</keyword>
<dbReference type="SUPFAM" id="SSF64268">
    <property type="entry name" value="PX domain"/>
    <property type="match status" value="1"/>
</dbReference>
<evidence type="ECO:0000256" key="2">
    <source>
        <dbReference type="SAM" id="MobiDB-lite"/>
    </source>
</evidence>
<organism evidence="7 8">
    <name type="scientific">Ignelater luminosus</name>
    <name type="common">Cucubano</name>
    <name type="synonym">Pyrophorus luminosus</name>
    <dbReference type="NCBI Taxonomy" id="2038154"/>
    <lineage>
        <taxon>Eukaryota</taxon>
        <taxon>Metazoa</taxon>
        <taxon>Ecdysozoa</taxon>
        <taxon>Arthropoda</taxon>
        <taxon>Hexapoda</taxon>
        <taxon>Insecta</taxon>
        <taxon>Pterygota</taxon>
        <taxon>Neoptera</taxon>
        <taxon>Endopterygota</taxon>
        <taxon>Coleoptera</taxon>
        <taxon>Polyphaga</taxon>
        <taxon>Elateriformia</taxon>
        <taxon>Elateroidea</taxon>
        <taxon>Elateridae</taxon>
        <taxon>Agrypninae</taxon>
        <taxon>Pyrophorini</taxon>
        <taxon>Ignelater</taxon>
    </lineage>
</organism>
<reference evidence="7" key="1">
    <citation type="submission" date="2019-08" db="EMBL/GenBank/DDBJ databases">
        <title>The genome of the North American firefly Photinus pyralis.</title>
        <authorList>
            <consortium name="Photinus pyralis genome working group"/>
            <person name="Fallon T.R."/>
            <person name="Sander Lower S.E."/>
            <person name="Weng J.-K."/>
        </authorList>
    </citation>
    <scope>NUCLEOTIDE SEQUENCE</scope>
    <source>
        <strain evidence="7">TRF0915ILg1</strain>
        <tissue evidence="7">Whole body</tissue>
    </source>
</reference>
<feature type="domain" description="RGS" evidence="4">
    <location>
        <begin position="426"/>
        <end position="550"/>
    </location>
</feature>
<comment type="caution">
    <text evidence="7">The sequence shown here is derived from an EMBL/GenBank/DDBJ whole genome shotgun (WGS) entry which is preliminary data.</text>
</comment>
<dbReference type="Gene3D" id="1.10.167.10">
    <property type="entry name" value="Regulator of G-protein Signalling 4, domain 2"/>
    <property type="match status" value="1"/>
</dbReference>
<dbReference type="InterPro" id="IPR013937">
    <property type="entry name" value="Sorting_nexin_C"/>
</dbReference>
<comment type="similarity">
    <text evidence="1">Belongs to the sorting nexin family.</text>
</comment>
<protein>
    <recommendedName>
        <fullName evidence="9">Sorting nexin-13</fullName>
    </recommendedName>
</protein>
<keyword evidence="3" id="KW-1133">Transmembrane helix</keyword>
<dbReference type="GO" id="GO:0035091">
    <property type="term" value="F:phosphatidylinositol binding"/>
    <property type="evidence" value="ECO:0007669"/>
    <property type="project" value="InterPro"/>
</dbReference>
<feature type="domain" description="PX" evidence="5">
    <location>
        <begin position="717"/>
        <end position="838"/>
    </location>
</feature>
<dbReference type="Pfam" id="PF00615">
    <property type="entry name" value="RGS"/>
    <property type="match status" value="1"/>
</dbReference>
<evidence type="ECO:0000313" key="8">
    <source>
        <dbReference type="Proteomes" id="UP000801492"/>
    </source>
</evidence>
<dbReference type="InterPro" id="IPR036871">
    <property type="entry name" value="PX_dom_sf"/>
</dbReference>
<gene>
    <name evidence="7" type="ORF">ILUMI_02362</name>
</gene>
<dbReference type="InterPro" id="IPR001683">
    <property type="entry name" value="PX_dom"/>
</dbReference>
<evidence type="ECO:0000313" key="7">
    <source>
        <dbReference type="EMBL" id="KAF2903810.1"/>
    </source>
</evidence>
<dbReference type="SUPFAM" id="SSF48097">
    <property type="entry name" value="Regulator of G-protein signaling, RGS"/>
    <property type="match status" value="1"/>
</dbReference>
<evidence type="ECO:0000259" key="4">
    <source>
        <dbReference type="PROSITE" id="PS50132"/>
    </source>
</evidence>
<dbReference type="InterPro" id="IPR037437">
    <property type="entry name" value="SNX13_PX"/>
</dbReference>
<dbReference type="Pfam" id="PF02194">
    <property type="entry name" value="PXA"/>
    <property type="match status" value="1"/>
</dbReference>
<dbReference type="SMART" id="SM00312">
    <property type="entry name" value="PX"/>
    <property type="match status" value="1"/>
</dbReference>
<feature type="region of interest" description="Disordered" evidence="2">
    <location>
        <begin position="185"/>
        <end position="209"/>
    </location>
</feature>
<dbReference type="PROSITE" id="PS51207">
    <property type="entry name" value="PXA"/>
    <property type="match status" value="1"/>
</dbReference>
<dbReference type="InterPro" id="IPR003114">
    <property type="entry name" value="Phox_assoc"/>
</dbReference>
<dbReference type="SMART" id="SM00315">
    <property type="entry name" value="RGS"/>
    <property type="match status" value="1"/>
</dbReference>
<feature type="transmembrane region" description="Helical" evidence="3">
    <location>
        <begin position="12"/>
        <end position="45"/>
    </location>
</feature>
<dbReference type="InterPro" id="IPR036305">
    <property type="entry name" value="RGS_sf"/>
</dbReference>
<dbReference type="AlphaFoldDB" id="A0A8K0GGI5"/>
<feature type="compositionally biased region" description="Basic residues" evidence="2">
    <location>
        <begin position="198"/>
        <end position="207"/>
    </location>
</feature>
<dbReference type="PROSITE" id="PS50195">
    <property type="entry name" value="PX"/>
    <property type="match status" value="1"/>
</dbReference>
<evidence type="ECO:0000259" key="6">
    <source>
        <dbReference type="PROSITE" id="PS51207"/>
    </source>
</evidence>
<dbReference type="SMART" id="SM00313">
    <property type="entry name" value="PXA"/>
    <property type="match status" value="1"/>
</dbReference>
<accession>A0A8K0GGI5</accession>